<evidence type="ECO:0000256" key="2">
    <source>
        <dbReference type="SAM" id="Phobius"/>
    </source>
</evidence>
<evidence type="ECO:0000256" key="1">
    <source>
        <dbReference type="SAM" id="MobiDB-lite"/>
    </source>
</evidence>
<dbReference type="Proteomes" id="UP000631791">
    <property type="component" value="Unassembled WGS sequence"/>
</dbReference>
<dbReference type="EMBL" id="JADOTY010000001">
    <property type="protein sequence ID" value="MBG6101367.1"/>
    <property type="molecule type" value="Genomic_DNA"/>
</dbReference>
<keyword evidence="4" id="KW-1185">Reference proteome</keyword>
<accession>A0ABS0JZZ9</accession>
<feature type="compositionally biased region" description="Pro residues" evidence="1">
    <location>
        <begin position="51"/>
        <end position="149"/>
    </location>
</feature>
<feature type="region of interest" description="Disordered" evidence="1">
    <location>
        <begin position="1"/>
        <end position="163"/>
    </location>
</feature>
<evidence type="ECO:0000313" key="4">
    <source>
        <dbReference type="Proteomes" id="UP000631791"/>
    </source>
</evidence>
<feature type="region of interest" description="Disordered" evidence="1">
    <location>
        <begin position="205"/>
        <end position="237"/>
    </location>
</feature>
<protein>
    <submittedName>
        <fullName evidence="3">Uncharacterized protein</fullName>
    </submittedName>
</protein>
<reference evidence="3 4" key="1">
    <citation type="submission" date="2020-11" db="EMBL/GenBank/DDBJ databases">
        <title>Sequencing the genomes of 1000 actinobacteria strains.</title>
        <authorList>
            <person name="Klenk H.-P."/>
        </authorList>
    </citation>
    <scope>NUCLEOTIDE SEQUENCE [LARGE SCALE GENOMIC DNA]</scope>
    <source>
        <strain evidence="3 4">DSM 101695</strain>
    </source>
</reference>
<feature type="compositionally biased region" description="Low complexity" evidence="1">
    <location>
        <begin position="222"/>
        <end position="232"/>
    </location>
</feature>
<gene>
    <name evidence="3" type="ORF">IW249_001781</name>
</gene>
<feature type="transmembrane region" description="Helical" evidence="2">
    <location>
        <begin position="173"/>
        <end position="197"/>
    </location>
</feature>
<proteinExistence type="predicted"/>
<name>A0ABS0JZZ9_9ACTN</name>
<sequence length="308" mass="31692">MTTYGPAGSDQPDDKSQRPPSGPDSSPPVDPTLPQWSTPPAAEDPTRQQWGPPPTDAEPPTAPMWAPPPTDPEPPTTPMWAPPPTSGSGYPPPGPYPPAGPTPPSSGPGYPPAGPTPQSGPFPPPGPYPPAGPMPGQPAGPMPGQPPAPWGQQPPGGYGMPPVAPVKKTGRNVALIITVVVLLVLCPCLGLAGWAVWKVADAGSDAARTPSTSAPVVPPALPSDAPTSAAPTPDEEFARGDCVVNDGSEDDAELRKVPCGPNTYQVLLRIPATTDGDRCETLAPQATANYVHDNSVDLFDYVLCLKKR</sequence>
<evidence type="ECO:0000313" key="3">
    <source>
        <dbReference type="EMBL" id="MBG6101367.1"/>
    </source>
</evidence>
<keyword evidence="2" id="KW-0472">Membrane</keyword>
<organism evidence="3 4">
    <name type="scientific">Micromonospora vinacea</name>
    <dbReference type="NCBI Taxonomy" id="709878"/>
    <lineage>
        <taxon>Bacteria</taxon>
        <taxon>Bacillati</taxon>
        <taxon>Actinomycetota</taxon>
        <taxon>Actinomycetes</taxon>
        <taxon>Micromonosporales</taxon>
        <taxon>Micromonosporaceae</taxon>
        <taxon>Micromonospora</taxon>
    </lineage>
</organism>
<comment type="caution">
    <text evidence="3">The sequence shown here is derived from an EMBL/GenBank/DDBJ whole genome shotgun (WGS) entry which is preliminary data.</text>
</comment>
<feature type="compositionally biased region" description="Pro residues" evidence="1">
    <location>
        <begin position="20"/>
        <end position="31"/>
    </location>
</feature>
<keyword evidence="2" id="KW-1133">Transmembrane helix</keyword>
<keyword evidence="2" id="KW-0812">Transmembrane</keyword>